<evidence type="ECO:0000256" key="1">
    <source>
        <dbReference type="ARBA" id="ARBA00023125"/>
    </source>
</evidence>
<dbReference type="InterPro" id="IPR050863">
    <property type="entry name" value="CenT-Element_Derived"/>
</dbReference>
<feature type="region of interest" description="Disordered" evidence="3">
    <location>
        <begin position="295"/>
        <end position="430"/>
    </location>
</feature>
<feature type="compositionally biased region" description="Polar residues" evidence="3">
    <location>
        <begin position="366"/>
        <end position="388"/>
    </location>
</feature>
<organism evidence="5 6">
    <name type="scientific">Pseudopithomyces chartarum</name>
    <dbReference type="NCBI Taxonomy" id="1892770"/>
    <lineage>
        <taxon>Eukaryota</taxon>
        <taxon>Fungi</taxon>
        <taxon>Dikarya</taxon>
        <taxon>Ascomycota</taxon>
        <taxon>Pezizomycotina</taxon>
        <taxon>Dothideomycetes</taxon>
        <taxon>Pleosporomycetidae</taxon>
        <taxon>Pleosporales</taxon>
        <taxon>Massarineae</taxon>
        <taxon>Didymosphaeriaceae</taxon>
        <taxon>Pseudopithomyces</taxon>
    </lineage>
</organism>
<feature type="region of interest" description="Disordered" evidence="3">
    <location>
        <begin position="572"/>
        <end position="603"/>
    </location>
</feature>
<feature type="compositionally biased region" description="Low complexity" evidence="3">
    <location>
        <begin position="320"/>
        <end position="341"/>
    </location>
</feature>
<keyword evidence="6" id="KW-1185">Reference proteome</keyword>
<evidence type="ECO:0000259" key="4">
    <source>
        <dbReference type="PROSITE" id="PS51253"/>
    </source>
</evidence>
<proteinExistence type="predicted"/>
<keyword evidence="1" id="KW-0238">DNA-binding</keyword>
<dbReference type="PROSITE" id="PS51253">
    <property type="entry name" value="HTH_CENPB"/>
    <property type="match status" value="1"/>
</dbReference>
<dbReference type="GO" id="GO:0005634">
    <property type="term" value="C:nucleus"/>
    <property type="evidence" value="ECO:0007669"/>
    <property type="project" value="TreeGrafter"/>
</dbReference>
<dbReference type="AlphaFoldDB" id="A0AAN6RD51"/>
<feature type="compositionally biased region" description="Polar residues" evidence="3">
    <location>
        <begin position="310"/>
        <end position="319"/>
    </location>
</feature>
<feature type="compositionally biased region" description="Basic and acidic residues" evidence="3">
    <location>
        <begin position="343"/>
        <end position="352"/>
    </location>
</feature>
<dbReference type="EMBL" id="WVTA01000018">
    <property type="protein sequence ID" value="KAK3197742.1"/>
    <property type="molecule type" value="Genomic_DNA"/>
</dbReference>
<dbReference type="Pfam" id="PF04218">
    <property type="entry name" value="CENP-B_N"/>
    <property type="match status" value="1"/>
</dbReference>
<feature type="domain" description="HTH CENPB-type" evidence="4">
    <location>
        <begin position="224"/>
        <end position="298"/>
    </location>
</feature>
<dbReference type="Gene3D" id="1.10.10.60">
    <property type="entry name" value="Homeodomain-like"/>
    <property type="match status" value="2"/>
</dbReference>
<dbReference type="InterPro" id="IPR009057">
    <property type="entry name" value="Homeodomain-like_sf"/>
</dbReference>
<evidence type="ECO:0000256" key="3">
    <source>
        <dbReference type="SAM" id="MobiDB-lite"/>
    </source>
</evidence>
<feature type="compositionally biased region" description="Polar residues" evidence="3">
    <location>
        <begin position="150"/>
        <end position="169"/>
    </location>
</feature>
<reference evidence="5 6" key="1">
    <citation type="submission" date="2021-02" db="EMBL/GenBank/DDBJ databases">
        <title>Genome assembly of Pseudopithomyces chartarum.</title>
        <authorList>
            <person name="Jauregui R."/>
            <person name="Singh J."/>
            <person name="Voisey C."/>
        </authorList>
    </citation>
    <scope>NUCLEOTIDE SEQUENCE [LARGE SCALE GENOMIC DNA]</scope>
    <source>
        <strain evidence="5 6">AGR01</strain>
    </source>
</reference>
<gene>
    <name evidence="5" type="ORF">GRF29_216g1109724</name>
</gene>
<evidence type="ECO:0000313" key="5">
    <source>
        <dbReference type="EMBL" id="KAK3197742.1"/>
    </source>
</evidence>
<accession>A0AAN6RD51</accession>
<comment type="caution">
    <text evidence="5">The sequence shown here is derived from an EMBL/GenBank/DDBJ whole genome shotgun (WGS) entry which is preliminary data.</text>
</comment>
<feature type="region of interest" description="Disordered" evidence="3">
    <location>
        <begin position="150"/>
        <end position="174"/>
    </location>
</feature>
<feature type="compositionally biased region" description="Polar residues" evidence="3">
    <location>
        <begin position="403"/>
        <end position="430"/>
    </location>
</feature>
<dbReference type="PANTHER" id="PTHR19303:SF70">
    <property type="entry name" value="HTH CENPB-TYPE DOMAIN-CONTAINING PROTEIN"/>
    <property type="match status" value="1"/>
</dbReference>
<dbReference type="SUPFAM" id="SSF46689">
    <property type="entry name" value="Homeodomain-like"/>
    <property type="match status" value="2"/>
</dbReference>
<sequence>MAPLPLLQPAAARSARTRALTTDQTSLKARSSRCRATRLSMSQLQMDHEHHHHQDSYEDHSQTWAHTNTYDPQHSSHVHDFNQFSYGPIPMEPIYSNAMQPPPQHRTAHSQLHPLIMPQVSQWPSMLTSQSSYVPPIFPSAPVPITPVSATPVSATSTHSGRTSSTPRKTLTDSDRRRMCQYHEDHPTVKQTEIGAMFGVERSTVSKVLRQKEKYLYQDDGSRSPIKRSKGKFPDIERALVNWARNHQKSGLPLTDNVIREKAKFFATTVGNNDSHLKANSTSWLEKFKQKNNLLGSKSRKGSIAEESEGTSNPPSNVHTPGGISPTSPSGVSPSPLSMSTKPSKEELKTESPDIPDFANHRRPFHSQSNTSLSSVFTDTAPSSFSAGPTSPTSLSSPFFTPDSATGPNPFMGTQQARGQPGSSNFQRPRSQTFPMLVGVEQYMSPPPSSEALTPKFLNSTALDSPMEEFQPSLAAIDDAMQASPTTVTNSMQPPPLPNGLPTMPSVSIPLQQSNMLQTVTEDISPISPSQEEAARALELVWTFFQQQHEDFIVEPQEYVTIGKLMEKLKLKRGSESLPSGMRRPSEPNYSTVDKIESVDPLH</sequence>
<dbReference type="SMART" id="SM00674">
    <property type="entry name" value="CENPB"/>
    <property type="match status" value="1"/>
</dbReference>
<feature type="compositionally biased region" description="Low complexity" evidence="3">
    <location>
        <begin position="389"/>
        <end position="402"/>
    </location>
</feature>
<dbReference type="InterPro" id="IPR006600">
    <property type="entry name" value="HTH_CenpB_DNA-bd_dom"/>
</dbReference>
<dbReference type="InterPro" id="IPR007889">
    <property type="entry name" value="HTH_Psq"/>
</dbReference>
<feature type="region of interest" description="Disordered" evidence="3">
    <location>
        <begin position="1"/>
        <end position="34"/>
    </location>
</feature>
<feature type="compositionally biased region" description="Basic and acidic residues" evidence="3">
    <location>
        <begin position="594"/>
        <end position="603"/>
    </location>
</feature>
<dbReference type="GO" id="GO:0003677">
    <property type="term" value="F:DNA binding"/>
    <property type="evidence" value="ECO:0007669"/>
    <property type="project" value="UniProtKB-KW"/>
</dbReference>
<dbReference type="Proteomes" id="UP001280581">
    <property type="component" value="Unassembled WGS sequence"/>
</dbReference>
<protein>
    <recommendedName>
        <fullName evidence="4">HTH CENPB-type domain-containing protein</fullName>
    </recommendedName>
</protein>
<dbReference type="PANTHER" id="PTHR19303">
    <property type="entry name" value="TRANSPOSON"/>
    <property type="match status" value="1"/>
</dbReference>
<dbReference type="Pfam" id="PF03221">
    <property type="entry name" value="HTH_Tnp_Tc5"/>
    <property type="match status" value="1"/>
</dbReference>
<evidence type="ECO:0000256" key="2">
    <source>
        <dbReference type="ARBA" id="ARBA00023242"/>
    </source>
</evidence>
<keyword evidence="2" id="KW-0539">Nucleus</keyword>
<name>A0AAN6RD51_9PLEO</name>
<evidence type="ECO:0000313" key="6">
    <source>
        <dbReference type="Proteomes" id="UP001280581"/>
    </source>
</evidence>
<feature type="compositionally biased region" description="Low complexity" evidence="3">
    <location>
        <begin position="1"/>
        <end position="22"/>
    </location>
</feature>